<feature type="compositionally biased region" description="Basic and acidic residues" evidence="1">
    <location>
        <begin position="90"/>
        <end position="100"/>
    </location>
</feature>
<keyword evidence="2" id="KW-0472">Membrane</keyword>
<reference evidence="3" key="1">
    <citation type="submission" date="2018-11" db="EMBL/GenBank/DDBJ databases">
        <authorList>
            <consortium name="Pathogen Informatics"/>
        </authorList>
    </citation>
    <scope>NUCLEOTIDE SEQUENCE</scope>
</reference>
<keyword evidence="2" id="KW-0812">Transmembrane</keyword>
<dbReference type="AlphaFoldDB" id="A0A448XIF0"/>
<feature type="compositionally biased region" description="Polar residues" evidence="1">
    <location>
        <begin position="80"/>
        <end position="89"/>
    </location>
</feature>
<keyword evidence="4" id="KW-1185">Reference proteome</keyword>
<gene>
    <name evidence="3" type="ORF">PXEA_LOCUS30840</name>
</gene>
<evidence type="ECO:0000313" key="4">
    <source>
        <dbReference type="Proteomes" id="UP000784294"/>
    </source>
</evidence>
<dbReference type="Proteomes" id="UP000784294">
    <property type="component" value="Unassembled WGS sequence"/>
</dbReference>
<name>A0A448XIF0_9PLAT</name>
<dbReference type="EMBL" id="CAAALY010254855">
    <property type="protein sequence ID" value="VEL37400.1"/>
    <property type="molecule type" value="Genomic_DNA"/>
</dbReference>
<organism evidence="3 4">
    <name type="scientific">Protopolystoma xenopodis</name>
    <dbReference type="NCBI Taxonomy" id="117903"/>
    <lineage>
        <taxon>Eukaryota</taxon>
        <taxon>Metazoa</taxon>
        <taxon>Spiralia</taxon>
        <taxon>Lophotrochozoa</taxon>
        <taxon>Platyhelminthes</taxon>
        <taxon>Monogenea</taxon>
        <taxon>Polyopisthocotylea</taxon>
        <taxon>Polystomatidea</taxon>
        <taxon>Polystomatidae</taxon>
        <taxon>Protopolystoma</taxon>
    </lineage>
</organism>
<protein>
    <submittedName>
        <fullName evidence="3">Uncharacterized protein</fullName>
    </submittedName>
</protein>
<evidence type="ECO:0000256" key="1">
    <source>
        <dbReference type="SAM" id="MobiDB-lite"/>
    </source>
</evidence>
<accession>A0A448XIF0</accession>
<proteinExistence type="predicted"/>
<feature type="region of interest" description="Disordered" evidence="1">
    <location>
        <begin position="73"/>
        <end position="100"/>
    </location>
</feature>
<sequence length="100" mass="11073">MLSVSSEEAAFLVLKLDEIAQMTISALAISAAAKLWSIASLFLVSILRRMHKYPCQSLPCVPVWSIVYSTLSPRDESQPRNKQVAIQSAQKDRRVSGPNK</sequence>
<evidence type="ECO:0000256" key="2">
    <source>
        <dbReference type="SAM" id="Phobius"/>
    </source>
</evidence>
<evidence type="ECO:0000313" key="3">
    <source>
        <dbReference type="EMBL" id="VEL37400.1"/>
    </source>
</evidence>
<keyword evidence="2" id="KW-1133">Transmembrane helix</keyword>
<comment type="caution">
    <text evidence="3">The sequence shown here is derived from an EMBL/GenBank/DDBJ whole genome shotgun (WGS) entry which is preliminary data.</text>
</comment>
<feature type="transmembrane region" description="Helical" evidence="2">
    <location>
        <begin position="20"/>
        <end position="44"/>
    </location>
</feature>